<feature type="transmembrane region" description="Helical" evidence="2">
    <location>
        <begin position="12"/>
        <end position="34"/>
    </location>
</feature>
<reference evidence="4 5" key="1">
    <citation type="submission" date="2023-07" db="EMBL/GenBank/DDBJ databases">
        <title>Sorghum-associated microbial communities from plants grown in Nebraska, USA.</title>
        <authorList>
            <person name="Schachtman D."/>
        </authorList>
    </citation>
    <scope>NUCLEOTIDE SEQUENCE [LARGE SCALE GENOMIC DNA]</scope>
    <source>
        <strain evidence="4 5">BE211</strain>
    </source>
</reference>
<keyword evidence="4" id="KW-0966">Cell projection</keyword>
<evidence type="ECO:0000313" key="5">
    <source>
        <dbReference type="Proteomes" id="UP001258181"/>
    </source>
</evidence>
<keyword evidence="1" id="KW-0175">Coiled coil</keyword>
<proteinExistence type="predicted"/>
<keyword evidence="5" id="KW-1185">Reference proteome</keyword>
<organism evidence="4 5">
    <name type="scientific">Fictibacillus barbaricus</name>
    <dbReference type="NCBI Taxonomy" id="182136"/>
    <lineage>
        <taxon>Bacteria</taxon>
        <taxon>Bacillati</taxon>
        <taxon>Bacillota</taxon>
        <taxon>Bacilli</taxon>
        <taxon>Bacillales</taxon>
        <taxon>Fictibacillaceae</taxon>
        <taxon>Fictibacillus</taxon>
    </lineage>
</organism>
<dbReference type="SUPFAM" id="SSF158791">
    <property type="entry name" value="MgtE N-terminal domain-like"/>
    <property type="match status" value="1"/>
</dbReference>
<keyword evidence="2" id="KW-1133">Transmembrane helix</keyword>
<keyword evidence="2" id="KW-0472">Membrane</keyword>
<keyword evidence="4" id="KW-0282">Flagellum</keyword>
<dbReference type="Gene3D" id="1.25.60.10">
    <property type="entry name" value="MgtE N-terminal domain-like"/>
    <property type="match status" value="1"/>
</dbReference>
<accession>A0ABU1TY66</accession>
<dbReference type="RefSeq" id="WP_310257416.1">
    <property type="nucleotide sequence ID" value="NZ_JAVDWA010000002.1"/>
</dbReference>
<gene>
    <name evidence="4" type="ORF">J2X07_001119</name>
</gene>
<protein>
    <submittedName>
        <fullName evidence="4">Flagellar motility protein MotE (MotC chaperone)</fullName>
    </submittedName>
</protein>
<evidence type="ECO:0000259" key="3">
    <source>
        <dbReference type="Pfam" id="PF03448"/>
    </source>
</evidence>
<dbReference type="Proteomes" id="UP001258181">
    <property type="component" value="Unassembled WGS sequence"/>
</dbReference>
<dbReference type="Pfam" id="PF03448">
    <property type="entry name" value="MgtE_N"/>
    <property type="match status" value="1"/>
</dbReference>
<evidence type="ECO:0000256" key="1">
    <source>
        <dbReference type="SAM" id="Coils"/>
    </source>
</evidence>
<dbReference type="InterPro" id="IPR006668">
    <property type="entry name" value="Mg_transptr_MgtE_intracell_dom"/>
</dbReference>
<keyword evidence="2" id="KW-0812">Transmembrane</keyword>
<evidence type="ECO:0000313" key="4">
    <source>
        <dbReference type="EMBL" id="MDR7072142.1"/>
    </source>
</evidence>
<sequence length="189" mass="21289">MNQEEKTSKFKWILYVIVVPAIFAITIFVIFLSVSGVDVAEKAKEASKNIPVIKNIWSDNAVQTASTNNDMEKQWQSKFKEQEDYIKILNSDLQKKEKEVSDLKSDIALLKKQAEEADTAVKDEKNVQLKKLYESMSAKDAAAVLAEMNNTDILQILNLLQPETQAEILSKLEPKRAAELTELIASDSL</sequence>
<comment type="caution">
    <text evidence="4">The sequence shown here is derived from an EMBL/GenBank/DDBJ whole genome shotgun (WGS) entry which is preliminary data.</text>
</comment>
<feature type="coiled-coil region" evidence="1">
    <location>
        <begin position="79"/>
        <end position="127"/>
    </location>
</feature>
<dbReference type="EMBL" id="JAVDWA010000002">
    <property type="protein sequence ID" value="MDR7072142.1"/>
    <property type="molecule type" value="Genomic_DNA"/>
</dbReference>
<dbReference type="InterPro" id="IPR038076">
    <property type="entry name" value="MgtE_N_sf"/>
</dbReference>
<feature type="domain" description="Magnesium transporter MgtE intracellular" evidence="3">
    <location>
        <begin position="129"/>
        <end position="184"/>
    </location>
</feature>
<evidence type="ECO:0000256" key="2">
    <source>
        <dbReference type="SAM" id="Phobius"/>
    </source>
</evidence>
<keyword evidence="4" id="KW-0969">Cilium</keyword>
<name>A0ABU1TY66_9BACL</name>